<dbReference type="PANTHER" id="PTHR13958">
    <property type="entry name" value="CENTROSOME-ASSOCIATED PROTEIN 350"/>
    <property type="match status" value="1"/>
</dbReference>
<proteinExistence type="predicted"/>
<dbReference type="STRING" id="9402.L5K7Q5"/>
<dbReference type="GO" id="GO:0008017">
    <property type="term" value="F:microtubule binding"/>
    <property type="evidence" value="ECO:0007669"/>
    <property type="project" value="InterPro"/>
</dbReference>
<feature type="compositionally biased region" description="Polar residues" evidence="1">
    <location>
        <begin position="393"/>
        <end position="406"/>
    </location>
</feature>
<dbReference type="InParanoid" id="L5K7Q5"/>
<dbReference type="GO" id="GO:0034453">
    <property type="term" value="P:microtubule anchoring"/>
    <property type="evidence" value="ECO:0007669"/>
    <property type="project" value="InterPro"/>
</dbReference>
<dbReference type="AlphaFoldDB" id="L5K7Q5"/>
<name>L5K7Q5_PTEAL</name>
<feature type="region of interest" description="Disordered" evidence="1">
    <location>
        <begin position="338"/>
        <end position="360"/>
    </location>
</feature>
<reference evidence="3" key="1">
    <citation type="journal article" date="2013" name="Science">
        <title>Comparative analysis of bat genomes provides insight into the evolution of flight and immunity.</title>
        <authorList>
            <person name="Zhang G."/>
            <person name="Cowled C."/>
            <person name="Shi Z."/>
            <person name="Huang Z."/>
            <person name="Bishop-Lilly K.A."/>
            <person name="Fang X."/>
            <person name="Wynne J.W."/>
            <person name="Xiong Z."/>
            <person name="Baker M.L."/>
            <person name="Zhao W."/>
            <person name="Tachedjian M."/>
            <person name="Zhu Y."/>
            <person name="Zhou P."/>
            <person name="Jiang X."/>
            <person name="Ng J."/>
            <person name="Yang L."/>
            <person name="Wu L."/>
            <person name="Xiao J."/>
            <person name="Feng Y."/>
            <person name="Chen Y."/>
            <person name="Sun X."/>
            <person name="Zhang Y."/>
            <person name="Marsh G.A."/>
            <person name="Crameri G."/>
            <person name="Broder C.C."/>
            <person name="Frey K.G."/>
            <person name="Wang L.F."/>
            <person name="Wang J."/>
        </authorList>
    </citation>
    <scope>NUCLEOTIDE SEQUENCE [LARGE SCALE GENOMIC DNA]</scope>
</reference>
<dbReference type="GO" id="GO:0005813">
    <property type="term" value="C:centrosome"/>
    <property type="evidence" value="ECO:0007669"/>
    <property type="project" value="InterPro"/>
</dbReference>
<protein>
    <recommendedName>
        <fullName evidence="4">Coiled-coil domain-containing protein 187</fullName>
    </recommendedName>
</protein>
<evidence type="ECO:0008006" key="4">
    <source>
        <dbReference type="Google" id="ProtNLM"/>
    </source>
</evidence>
<sequence length="884" mass="94689">MATLRWPEPSAQPGPLQGGPYEAWSDHMQRPDSPGKACSYPVWTTGEEAKDEDSLVSSGRLSGSSGGHESCAPPHGPWKERAPQVLGSPRLPRQSNPRLEQLRDKIRAQVQWQASCASLATSTPSSASHLYKASSPAPRRKTRKLKHSPPAPVSPVPREKNKSTKNSSCRRETDPKSPTPQRATRDTGPAAAATACDDEAGAPESTPVRARTPSPASVRGDLHMPASTPHWASCDQHVTIQSAMAILRELRQQIQTGLELARDRHVRGGHQHRLRDLTGRGHQGPWSVPGVRGSSSSPRATTEGPRSSWERAGVLPSRPRWSTLARWESYPQRAWSAQARDSSFQRPGSPHERPAPFPLRPWSALAGQRTRATCEEWGGPAGPSWNSLERRSSSTQRPWSSASFTQRAGIPCKSRGSLLPPSGAKHSWPRPAQAAPRNAPGKENEARRPPPCPKPRGFLGHPYSSESLREFMRQKARARRQQALEEKAAALQAVELRSQRLRDVHRKQREAVLGKAASGKVVPKKAFPVVSQTNPGIVTFVPHSAQCRGLEAPGSLGSPVLQWSKVTSGMVLGDQEAPGSFCLCLNRALNHAETLDTGAPQEGWDGAPLLTSAGSSQGPLRLRDLSVPTRSRSQRPGLCIYLDPEEAERLGTPGPLHFRYKHARLQALETMANILKQRIDTLTAKLLQSETADTLGDLGLDPPPSCPSIAPAAPACSGALVPNGGGGAPWGWADARAGTLLSPTCLLDGETPLWSSAWEPWQSVSPSSPLASKPPGHSRTGQGQESECVQARQGSGTALVHGVGSDAGQVGSHGVPIPPDPTCCSLWLEETPSARGAGLVTPWTTQSCGKGEPVARPWAVRAGGRGGPQGTPSTVWRCGEALQV</sequence>
<evidence type="ECO:0000313" key="2">
    <source>
        <dbReference type="EMBL" id="ELK07372.1"/>
    </source>
</evidence>
<feature type="compositionally biased region" description="Low complexity" evidence="1">
    <location>
        <begin position="186"/>
        <end position="195"/>
    </location>
</feature>
<feature type="region of interest" description="Disordered" evidence="1">
    <location>
        <begin position="1"/>
        <end position="229"/>
    </location>
</feature>
<feature type="region of interest" description="Disordered" evidence="1">
    <location>
        <begin position="372"/>
        <end position="461"/>
    </location>
</feature>
<dbReference type="InterPro" id="IPR028750">
    <property type="entry name" value="CEP350/CC187"/>
</dbReference>
<accession>L5K7Q5</accession>
<feature type="compositionally biased region" description="Low complexity" evidence="1">
    <location>
        <begin position="114"/>
        <end position="128"/>
    </location>
</feature>
<dbReference type="EMBL" id="KB030979">
    <property type="protein sequence ID" value="ELK07372.1"/>
    <property type="molecule type" value="Genomic_DNA"/>
</dbReference>
<gene>
    <name evidence="2" type="ORF">PAL_GLEAN10012670</name>
</gene>
<feature type="compositionally biased region" description="Low complexity" evidence="1">
    <location>
        <begin position="429"/>
        <end position="439"/>
    </location>
</feature>
<keyword evidence="3" id="KW-1185">Reference proteome</keyword>
<feature type="compositionally biased region" description="Basic residues" evidence="1">
    <location>
        <begin position="138"/>
        <end position="147"/>
    </location>
</feature>
<evidence type="ECO:0000256" key="1">
    <source>
        <dbReference type="SAM" id="MobiDB-lite"/>
    </source>
</evidence>
<feature type="region of interest" description="Disordered" evidence="1">
    <location>
        <begin position="275"/>
        <end position="312"/>
    </location>
</feature>
<dbReference type="PANTHER" id="PTHR13958:SF5">
    <property type="entry name" value="COILED-COIL DOMAIN-CONTAINING PROTEIN 187"/>
    <property type="match status" value="1"/>
</dbReference>
<organism evidence="2 3">
    <name type="scientific">Pteropus alecto</name>
    <name type="common">Black flying fox</name>
    <dbReference type="NCBI Taxonomy" id="9402"/>
    <lineage>
        <taxon>Eukaryota</taxon>
        <taxon>Metazoa</taxon>
        <taxon>Chordata</taxon>
        <taxon>Craniata</taxon>
        <taxon>Vertebrata</taxon>
        <taxon>Euteleostomi</taxon>
        <taxon>Mammalia</taxon>
        <taxon>Eutheria</taxon>
        <taxon>Laurasiatheria</taxon>
        <taxon>Chiroptera</taxon>
        <taxon>Yinpterochiroptera</taxon>
        <taxon>Pteropodoidea</taxon>
        <taxon>Pteropodidae</taxon>
        <taxon>Pteropodinae</taxon>
        <taxon>Pteropus</taxon>
    </lineage>
</organism>
<feature type="compositionally biased region" description="Polar residues" evidence="1">
    <location>
        <begin position="779"/>
        <end position="796"/>
    </location>
</feature>
<dbReference type="Proteomes" id="UP000010552">
    <property type="component" value="Unassembled WGS sequence"/>
</dbReference>
<dbReference type="eggNOG" id="KOG4568">
    <property type="taxonomic scope" value="Eukaryota"/>
</dbReference>
<feature type="region of interest" description="Disordered" evidence="1">
    <location>
        <begin position="760"/>
        <end position="815"/>
    </location>
</feature>
<feature type="compositionally biased region" description="Low complexity" evidence="1">
    <location>
        <begin position="287"/>
        <end position="299"/>
    </location>
</feature>
<evidence type="ECO:0000313" key="3">
    <source>
        <dbReference type="Proteomes" id="UP000010552"/>
    </source>
</evidence>